<evidence type="ECO:0000313" key="3">
    <source>
        <dbReference type="Proteomes" id="UP001162030"/>
    </source>
</evidence>
<evidence type="ECO:0000313" key="2">
    <source>
        <dbReference type="EMBL" id="CAI8750303.1"/>
    </source>
</evidence>
<reference evidence="2 3" key="1">
    <citation type="submission" date="2023-03" db="EMBL/GenBank/DDBJ databases">
        <authorList>
            <person name="Pearce D."/>
        </authorList>
    </citation>
    <scope>NUCLEOTIDE SEQUENCE [LARGE SCALE GENOMIC DNA]</scope>
    <source>
        <strain evidence="2">Msz</strain>
    </source>
</reference>
<proteinExistence type="predicted"/>
<keyword evidence="3" id="KW-1185">Reference proteome</keyword>
<dbReference type="InterPro" id="IPR028098">
    <property type="entry name" value="Glyco_trans_4-like_N"/>
</dbReference>
<dbReference type="Proteomes" id="UP001162030">
    <property type="component" value="Chromosome"/>
</dbReference>
<accession>A0ABM9HXC8</accession>
<dbReference type="RefSeq" id="WP_026610266.1">
    <property type="nucleotide sequence ID" value="NZ_OX458333.1"/>
</dbReference>
<evidence type="ECO:0000259" key="1">
    <source>
        <dbReference type="Pfam" id="PF13439"/>
    </source>
</evidence>
<gene>
    <name evidence="2" type="ORF">MSZNOR_0633</name>
</gene>
<dbReference type="Pfam" id="PF13692">
    <property type="entry name" value="Glyco_trans_1_4"/>
    <property type="match status" value="1"/>
</dbReference>
<feature type="domain" description="Glycosyltransferase subfamily 4-like N-terminal" evidence="1">
    <location>
        <begin position="15"/>
        <end position="142"/>
    </location>
</feature>
<dbReference type="CDD" id="cd03801">
    <property type="entry name" value="GT4_PimA-like"/>
    <property type="match status" value="1"/>
</dbReference>
<dbReference type="Gene3D" id="3.40.50.2000">
    <property type="entry name" value="Glycogen Phosphorylase B"/>
    <property type="match status" value="2"/>
</dbReference>
<dbReference type="PANTHER" id="PTHR12526">
    <property type="entry name" value="GLYCOSYLTRANSFERASE"/>
    <property type="match status" value="1"/>
</dbReference>
<sequence>MRVLFLAARMSMGYGVTVVVDELSKRLVLDGIDVDIGCLEADDHYNRYPNVFQLDPDPDILMRHIDPRSVTHVVAHTSPYFEVLPEFRGRVRCWVWEHGDPSPELFPSEYGERERVIDNKRRNVYPLVDRVIAISEFVREDIGWPMADVVLNGADHVPLRQPTCTKKGPLRVGTLMRLGIGERFYKGGDVFIQLARNLRDKHNIVFSMMGKGTEADAKDFRDAGILVHLNGTNEERSSYLQNLDVFISPSLWEGFNLPLVEAQMSGVLSIAFDVGAHPEVTPFVVSDLTELRSLLLALDSDRDMLLRYAIKAQEFCRSRFRWSEAVAKTKRLLLADLSRQ</sequence>
<organism evidence="2 3">
    <name type="scientific">Methylocaldum szegediense</name>
    <dbReference type="NCBI Taxonomy" id="73780"/>
    <lineage>
        <taxon>Bacteria</taxon>
        <taxon>Pseudomonadati</taxon>
        <taxon>Pseudomonadota</taxon>
        <taxon>Gammaproteobacteria</taxon>
        <taxon>Methylococcales</taxon>
        <taxon>Methylococcaceae</taxon>
        <taxon>Methylocaldum</taxon>
    </lineage>
</organism>
<protein>
    <submittedName>
        <fullName evidence="2">Glycosyltransferase</fullName>
    </submittedName>
</protein>
<dbReference type="PANTHER" id="PTHR12526:SF630">
    <property type="entry name" value="GLYCOSYLTRANSFERASE"/>
    <property type="match status" value="1"/>
</dbReference>
<name>A0ABM9HXC8_9GAMM</name>
<dbReference type="SUPFAM" id="SSF53756">
    <property type="entry name" value="UDP-Glycosyltransferase/glycogen phosphorylase"/>
    <property type="match status" value="1"/>
</dbReference>
<dbReference type="EMBL" id="OX458333">
    <property type="protein sequence ID" value="CAI8750303.1"/>
    <property type="molecule type" value="Genomic_DNA"/>
</dbReference>
<dbReference type="Pfam" id="PF13439">
    <property type="entry name" value="Glyco_transf_4"/>
    <property type="match status" value="1"/>
</dbReference>